<dbReference type="AlphaFoldDB" id="A0A7X2S828"/>
<gene>
    <name evidence="3" type="ORF">GKZ89_16475</name>
</gene>
<evidence type="ECO:0000313" key="4">
    <source>
        <dbReference type="Proteomes" id="UP000434639"/>
    </source>
</evidence>
<dbReference type="Proteomes" id="UP000434639">
    <property type="component" value="Unassembled WGS sequence"/>
</dbReference>
<dbReference type="RefSeq" id="WP_155113508.1">
    <property type="nucleotide sequence ID" value="NZ_WMIB01000021.1"/>
</dbReference>
<organism evidence="3 4">
    <name type="scientific">Metabacillus mangrovi</name>
    <dbReference type="NCBI Taxonomy" id="1491830"/>
    <lineage>
        <taxon>Bacteria</taxon>
        <taxon>Bacillati</taxon>
        <taxon>Bacillota</taxon>
        <taxon>Bacilli</taxon>
        <taxon>Bacillales</taxon>
        <taxon>Bacillaceae</taxon>
        <taxon>Metabacillus</taxon>
    </lineage>
</organism>
<dbReference type="EMBL" id="WMIB01000021">
    <property type="protein sequence ID" value="MTH55000.1"/>
    <property type="molecule type" value="Genomic_DNA"/>
</dbReference>
<feature type="coiled-coil region" evidence="1">
    <location>
        <begin position="11"/>
        <end position="38"/>
    </location>
</feature>
<evidence type="ECO:0000256" key="1">
    <source>
        <dbReference type="SAM" id="Coils"/>
    </source>
</evidence>
<reference evidence="3 4" key="1">
    <citation type="journal article" date="2017" name="Int. J. Syst. Evol. Microbiol.">
        <title>Bacillus mangrovi sp. nov., isolated from a sediment sample from a mangrove forest.</title>
        <authorList>
            <person name="Gupta V."/>
            <person name="Singh P.K."/>
            <person name="Korpole S."/>
            <person name="Tanuku N.R.S."/>
            <person name="Pinnaka A.K."/>
        </authorList>
    </citation>
    <scope>NUCLEOTIDE SEQUENCE [LARGE SCALE GENOMIC DNA]</scope>
    <source>
        <strain evidence="3 4">KCTC 33872</strain>
    </source>
</reference>
<feature type="region of interest" description="Disordered" evidence="2">
    <location>
        <begin position="46"/>
        <end position="67"/>
    </location>
</feature>
<accession>A0A7X2S828</accession>
<dbReference type="Pfam" id="PF16888">
    <property type="entry name" value="YwqH-like"/>
    <property type="match status" value="1"/>
</dbReference>
<dbReference type="OrthoDB" id="2857147at2"/>
<comment type="caution">
    <text evidence="3">The sequence shown here is derived from an EMBL/GenBank/DDBJ whole genome shotgun (WGS) entry which is preliminary data.</text>
</comment>
<name>A0A7X2S828_9BACI</name>
<dbReference type="InterPro" id="IPR031681">
    <property type="entry name" value="YwqH-like"/>
</dbReference>
<proteinExistence type="predicted"/>
<keyword evidence="1" id="KW-0175">Coiled coil</keyword>
<keyword evidence="4" id="KW-1185">Reference proteome</keyword>
<evidence type="ECO:0000256" key="2">
    <source>
        <dbReference type="SAM" id="MobiDB-lite"/>
    </source>
</evidence>
<protein>
    <submittedName>
        <fullName evidence="3">DUF5082 domain-containing protein</fullName>
    </submittedName>
</protein>
<evidence type="ECO:0000313" key="3">
    <source>
        <dbReference type="EMBL" id="MTH55000.1"/>
    </source>
</evidence>
<sequence>MDLWKALDGLKADVSGDITALQAKIRRLQKANSKIAAEQGAGQTEIKAINKPELSASWKGPRADGFDQSRDAAFKDMEKVFNEDYEEYQTQISAKISELQLQADFLSAQQWALERAEDALNAVDDTLDTAKDKLADVGDQLNSIRKGLFS</sequence>